<proteinExistence type="predicted"/>
<reference evidence="3 4" key="1">
    <citation type="submission" date="2018-11" db="EMBL/GenBank/DDBJ databases">
        <authorList>
            <consortium name="Pathogen Informatics"/>
        </authorList>
    </citation>
    <scope>NUCLEOTIDE SEQUENCE [LARGE SCALE GENOMIC DNA]</scope>
</reference>
<dbReference type="EMBL" id="UYRU01062026">
    <property type="protein sequence ID" value="VDN15298.1"/>
    <property type="molecule type" value="Genomic_DNA"/>
</dbReference>
<accession>A0A3P7LZ07</accession>
<dbReference type="SUPFAM" id="SSF57362">
    <property type="entry name" value="BPTI-like"/>
    <property type="match status" value="1"/>
</dbReference>
<dbReference type="CDD" id="cd00109">
    <property type="entry name" value="Kunitz-type"/>
    <property type="match status" value="1"/>
</dbReference>
<feature type="signal peptide" evidence="1">
    <location>
        <begin position="1"/>
        <end position="21"/>
    </location>
</feature>
<dbReference type="GO" id="GO:0004867">
    <property type="term" value="F:serine-type endopeptidase inhibitor activity"/>
    <property type="evidence" value="ECO:0007669"/>
    <property type="project" value="InterPro"/>
</dbReference>
<name>A0A3P7LZ07_DIBLA</name>
<sequence>MRFRLLCALHCCPVFLDFIDAPPSPPGDMQVLMHLPEVHRLVCASVNRCYLPIDQLIGRASFRKYAYVNGACKEFIYGVVGGNENRFDSKEKCEWFCGRHANPLNIFMCDAT</sequence>
<protein>
    <recommendedName>
        <fullName evidence="2">BPTI/Kunitz inhibitor domain-containing protein</fullName>
    </recommendedName>
</protein>
<dbReference type="InterPro" id="IPR036880">
    <property type="entry name" value="Kunitz_BPTI_sf"/>
</dbReference>
<dbReference type="Gene3D" id="4.10.410.10">
    <property type="entry name" value="Pancreatic trypsin inhibitor Kunitz domain"/>
    <property type="match status" value="1"/>
</dbReference>
<feature type="chain" id="PRO_5017971006" description="BPTI/Kunitz inhibitor domain-containing protein" evidence="1">
    <location>
        <begin position="22"/>
        <end position="112"/>
    </location>
</feature>
<feature type="domain" description="BPTI/Kunitz inhibitor" evidence="2">
    <location>
        <begin position="49"/>
        <end position="97"/>
    </location>
</feature>
<dbReference type="SMART" id="SM00131">
    <property type="entry name" value="KU"/>
    <property type="match status" value="1"/>
</dbReference>
<organism evidence="3 4">
    <name type="scientific">Dibothriocephalus latus</name>
    <name type="common">Fish tapeworm</name>
    <name type="synonym">Diphyllobothrium latum</name>
    <dbReference type="NCBI Taxonomy" id="60516"/>
    <lineage>
        <taxon>Eukaryota</taxon>
        <taxon>Metazoa</taxon>
        <taxon>Spiralia</taxon>
        <taxon>Lophotrochozoa</taxon>
        <taxon>Platyhelminthes</taxon>
        <taxon>Cestoda</taxon>
        <taxon>Eucestoda</taxon>
        <taxon>Diphyllobothriidea</taxon>
        <taxon>Diphyllobothriidae</taxon>
        <taxon>Dibothriocephalus</taxon>
    </lineage>
</organism>
<evidence type="ECO:0000313" key="4">
    <source>
        <dbReference type="Proteomes" id="UP000281553"/>
    </source>
</evidence>
<gene>
    <name evidence="3" type="ORF">DILT_LOCUS11129</name>
</gene>
<dbReference type="PROSITE" id="PS50279">
    <property type="entry name" value="BPTI_KUNITZ_2"/>
    <property type="match status" value="1"/>
</dbReference>
<evidence type="ECO:0000259" key="2">
    <source>
        <dbReference type="PROSITE" id="PS50279"/>
    </source>
</evidence>
<keyword evidence="1" id="KW-0732">Signal</keyword>
<evidence type="ECO:0000313" key="3">
    <source>
        <dbReference type="EMBL" id="VDN15298.1"/>
    </source>
</evidence>
<evidence type="ECO:0000256" key="1">
    <source>
        <dbReference type="SAM" id="SignalP"/>
    </source>
</evidence>
<dbReference type="InterPro" id="IPR002223">
    <property type="entry name" value="Kunitz_BPTI"/>
</dbReference>
<dbReference type="Pfam" id="PF00014">
    <property type="entry name" value="Kunitz_BPTI"/>
    <property type="match status" value="1"/>
</dbReference>
<dbReference type="Proteomes" id="UP000281553">
    <property type="component" value="Unassembled WGS sequence"/>
</dbReference>
<keyword evidence="4" id="KW-1185">Reference proteome</keyword>
<dbReference type="AlphaFoldDB" id="A0A3P7LZ07"/>